<dbReference type="OrthoDB" id="9785707at2"/>
<proteinExistence type="inferred from homology"/>
<reference evidence="3 4" key="1">
    <citation type="submission" date="2018-06" db="EMBL/GenBank/DDBJ databases">
        <authorList>
            <consortium name="Pathogen Informatics"/>
            <person name="Doyle S."/>
        </authorList>
    </citation>
    <scope>NUCLEOTIDE SEQUENCE [LARGE SCALE GENOMIC DNA]</scope>
    <source>
        <strain evidence="3 4">NCTC9935</strain>
    </source>
</reference>
<protein>
    <submittedName>
        <fullName evidence="3">DNA protecting protein DprA</fullName>
    </submittedName>
</protein>
<feature type="domain" description="Smf/DprA SLOG" evidence="2">
    <location>
        <begin position="88"/>
        <end position="299"/>
    </location>
</feature>
<evidence type="ECO:0000256" key="1">
    <source>
        <dbReference type="ARBA" id="ARBA00006525"/>
    </source>
</evidence>
<dbReference type="AlphaFoldDB" id="A0A2X0VBX0"/>
<dbReference type="Pfam" id="PF02481">
    <property type="entry name" value="DNA_processg_A"/>
    <property type="match status" value="1"/>
</dbReference>
<dbReference type="SUPFAM" id="SSF102405">
    <property type="entry name" value="MCP/YpsA-like"/>
    <property type="match status" value="1"/>
</dbReference>
<evidence type="ECO:0000313" key="4">
    <source>
        <dbReference type="Proteomes" id="UP000250192"/>
    </source>
</evidence>
<dbReference type="GO" id="GO:0009294">
    <property type="term" value="P:DNA-mediated transformation"/>
    <property type="evidence" value="ECO:0007669"/>
    <property type="project" value="InterPro"/>
</dbReference>
<dbReference type="GeneID" id="93757247"/>
<comment type="similarity">
    <text evidence="1">Belongs to the DprA/Smf family.</text>
</comment>
<dbReference type="Proteomes" id="UP000250192">
    <property type="component" value="Unassembled WGS sequence"/>
</dbReference>
<dbReference type="PANTHER" id="PTHR43022:SF1">
    <property type="entry name" value="PROTEIN SMF"/>
    <property type="match status" value="1"/>
</dbReference>
<evidence type="ECO:0000313" key="3">
    <source>
        <dbReference type="EMBL" id="SPT54967.1"/>
    </source>
</evidence>
<dbReference type="NCBIfam" id="TIGR00732">
    <property type="entry name" value="dprA"/>
    <property type="match status" value="1"/>
</dbReference>
<dbReference type="InterPro" id="IPR003488">
    <property type="entry name" value="DprA"/>
</dbReference>
<keyword evidence="4" id="KW-1185">Reference proteome</keyword>
<dbReference type="InterPro" id="IPR057666">
    <property type="entry name" value="DrpA_SLOG"/>
</dbReference>
<dbReference type="EMBL" id="UAPR01000001">
    <property type="protein sequence ID" value="SPT54967.1"/>
    <property type="molecule type" value="Genomic_DNA"/>
</dbReference>
<dbReference type="STRING" id="1660.APY09_07145"/>
<gene>
    <name evidence="3" type="primary">smf</name>
    <name evidence="3" type="ORF">NCTC9935_00520</name>
</gene>
<evidence type="ECO:0000259" key="2">
    <source>
        <dbReference type="Pfam" id="PF02481"/>
    </source>
</evidence>
<dbReference type="PANTHER" id="PTHR43022">
    <property type="entry name" value="PROTEIN SMF"/>
    <property type="match status" value="1"/>
</dbReference>
<name>A0A2X0VBX0_9ACTO</name>
<sequence>MNETLLREAAWWSAVAEPGDRCASVVRRALGDRGAREWLQTRWVGVPGQLAAYHTVDWLTQWARWRERALSVDIDADLERVARAGGGFVTPTDPRWPEQLACLGEDEPAGLWFLGSLPEAPRAGDYLSIVGARASTGAGNRCARNMAAFVCAAGISVVSGGAIGIDIEAHRGALSARGRTICILAGGVSNPYPACHGADFRSVVDSGGALVSEVAPTARPAKWRFLTRNRLIAAWSRATVVVEAGARSGALATARRAMEYGRELGAVPGAVDAPMSVGCLELARNGATIIRDGRDALELVRPVSAEGTEVLFGMPVEDDRGVAAMEPIARRVWEALPRSAPADVGAICVAAGLGRSEVNRALMDLAVAGFVTSSTRGWARAR</sequence>
<dbReference type="RefSeq" id="WP_111823149.1">
    <property type="nucleotide sequence ID" value="NZ_CBDERX010000013.1"/>
</dbReference>
<dbReference type="Gene3D" id="3.40.50.450">
    <property type="match status" value="1"/>
</dbReference>
<organism evidence="3 4">
    <name type="scientific">Schaalia odontolytica</name>
    <dbReference type="NCBI Taxonomy" id="1660"/>
    <lineage>
        <taxon>Bacteria</taxon>
        <taxon>Bacillati</taxon>
        <taxon>Actinomycetota</taxon>
        <taxon>Actinomycetes</taxon>
        <taxon>Actinomycetales</taxon>
        <taxon>Actinomycetaceae</taxon>
        <taxon>Schaalia</taxon>
    </lineage>
</organism>
<accession>A0A2X0VBX0</accession>